<dbReference type="InterPro" id="IPR036565">
    <property type="entry name" value="Mur-like_cat_sf"/>
</dbReference>
<proteinExistence type="predicted"/>
<evidence type="ECO:0000259" key="2">
    <source>
        <dbReference type="Pfam" id="PF08245"/>
    </source>
</evidence>
<accession>A0A2G9Z7M3</accession>
<feature type="domain" description="Mur ligase central" evidence="2">
    <location>
        <begin position="41"/>
        <end position="193"/>
    </location>
</feature>
<dbReference type="GO" id="GO:0005524">
    <property type="term" value="F:ATP binding"/>
    <property type="evidence" value="ECO:0007669"/>
    <property type="project" value="InterPro"/>
</dbReference>
<evidence type="ECO:0000313" key="3">
    <source>
        <dbReference type="EMBL" id="PIP29155.1"/>
    </source>
</evidence>
<reference evidence="3 4" key="1">
    <citation type="submission" date="2017-09" db="EMBL/GenBank/DDBJ databases">
        <title>Depth-based differentiation of microbial function through sediment-hosted aquifers and enrichment of novel symbionts in the deep terrestrial subsurface.</title>
        <authorList>
            <person name="Probst A.J."/>
            <person name="Ladd B."/>
            <person name="Jarett J.K."/>
            <person name="Geller-Mcgrath D.E."/>
            <person name="Sieber C.M."/>
            <person name="Emerson J.B."/>
            <person name="Anantharaman K."/>
            <person name="Thomas B.C."/>
            <person name="Malmstrom R."/>
            <person name="Stieglmeier M."/>
            <person name="Klingl A."/>
            <person name="Woyke T."/>
            <person name="Ryan C.M."/>
            <person name="Banfield J.F."/>
        </authorList>
    </citation>
    <scope>NUCLEOTIDE SEQUENCE [LARGE SCALE GENOMIC DNA]</scope>
    <source>
        <strain evidence="3">CG23_combo_of_CG06-09_8_20_14_all_39_39</strain>
    </source>
</reference>
<gene>
    <name evidence="3" type="ORF">COX28_00635</name>
</gene>
<dbReference type="SUPFAM" id="SSF53623">
    <property type="entry name" value="MurD-like peptide ligases, catalytic domain"/>
    <property type="match status" value="1"/>
</dbReference>
<evidence type="ECO:0000259" key="1">
    <source>
        <dbReference type="Pfam" id="PF02875"/>
    </source>
</evidence>
<sequence length="395" mass="44930">MKQLIKKFTPKFILSWYHYGLAILAKWFYDNPSGKMIVAGVTGTAGKSSTCYFIAQILESAGLKIGMTTTTLLKIANKEWLNDKKMTMLGRFQTQKLLKQMFKAGCTVAIIETSSEGIKQYRHMGINYDLLVLTNLYPEHIEAHGSFENYKKTKGELFEHLGKKTIIINADDQHADYFLDFPAKKKIKYNIKDWNNNWQMNLFGEYNKYNVIAAAKVAEELGVEENLVSQAIKKIKPLPGRLEFIENNLGIKIIVDYSFEPKALEKLYQTIDDIKYNKLIHVLGSTGGGRDKARRPILGKMASQKADIIIVTNEDPYDENPQKIIDQVASQVNKNKLYKILDRRAAIKKALELAGKNDLILITGKGAEQAICLANDKKMPWDDRTVVREELKNKV</sequence>
<dbReference type="Pfam" id="PF02875">
    <property type="entry name" value="Mur_ligase_C"/>
    <property type="match status" value="1"/>
</dbReference>
<dbReference type="PANTHER" id="PTHR23135:SF4">
    <property type="entry name" value="UDP-N-ACETYLMURAMOYL-L-ALANYL-D-GLUTAMATE--2,6-DIAMINOPIMELATE LIGASE MURE HOMOLOG, CHLOROPLASTIC"/>
    <property type="match status" value="1"/>
</dbReference>
<organism evidence="3 4">
    <name type="scientific">Candidatus Kuenenbacteria bacterium CG23_combo_of_CG06-09_8_20_14_all_39_39</name>
    <dbReference type="NCBI Taxonomy" id="1974623"/>
    <lineage>
        <taxon>Bacteria</taxon>
        <taxon>Candidatus Kueneniibacteriota</taxon>
    </lineage>
</organism>
<dbReference type="InterPro" id="IPR036615">
    <property type="entry name" value="Mur_ligase_C_dom_sf"/>
</dbReference>
<dbReference type="InterPro" id="IPR004101">
    <property type="entry name" value="Mur_ligase_C"/>
</dbReference>
<feature type="domain" description="Mur ligase C-terminal" evidence="1">
    <location>
        <begin position="240"/>
        <end position="366"/>
    </location>
</feature>
<dbReference type="GO" id="GO:0016881">
    <property type="term" value="F:acid-amino acid ligase activity"/>
    <property type="evidence" value="ECO:0007669"/>
    <property type="project" value="InterPro"/>
</dbReference>
<dbReference type="Proteomes" id="UP000231235">
    <property type="component" value="Unassembled WGS sequence"/>
</dbReference>
<dbReference type="PANTHER" id="PTHR23135">
    <property type="entry name" value="MUR LIGASE FAMILY MEMBER"/>
    <property type="match status" value="1"/>
</dbReference>
<dbReference type="Gene3D" id="3.90.190.20">
    <property type="entry name" value="Mur ligase, C-terminal domain"/>
    <property type="match status" value="1"/>
</dbReference>
<dbReference type="AlphaFoldDB" id="A0A2G9Z7M3"/>
<dbReference type="Pfam" id="PF08245">
    <property type="entry name" value="Mur_ligase_M"/>
    <property type="match status" value="1"/>
</dbReference>
<name>A0A2G9Z7M3_9BACT</name>
<comment type="caution">
    <text evidence="3">The sequence shown here is derived from an EMBL/GenBank/DDBJ whole genome shotgun (WGS) entry which is preliminary data.</text>
</comment>
<protein>
    <recommendedName>
        <fullName evidence="5">UDP-N-acetylmuramoyl-L-alanyl-D-glutamate--2, 6-diaminopimelate ligase</fullName>
    </recommendedName>
</protein>
<evidence type="ECO:0008006" key="5">
    <source>
        <dbReference type="Google" id="ProtNLM"/>
    </source>
</evidence>
<evidence type="ECO:0000313" key="4">
    <source>
        <dbReference type="Proteomes" id="UP000231235"/>
    </source>
</evidence>
<dbReference type="EMBL" id="PCRX01000010">
    <property type="protein sequence ID" value="PIP29155.1"/>
    <property type="molecule type" value="Genomic_DNA"/>
</dbReference>
<dbReference type="InterPro" id="IPR013221">
    <property type="entry name" value="Mur_ligase_cen"/>
</dbReference>
<dbReference type="Gene3D" id="3.40.1190.10">
    <property type="entry name" value="Mur-like, catalytic domain"/>
    <property type="match status" value="1"/>
</dbReference>
<dbReference type="SUPFAM" id="SSF53244">
    <property type="entry name" value="MurD-like peptide ligases, peptide-binding domain"/>
    <property type="match status" value="1"/>
</dbReference>